<dbReference type="RefSeq" id="WP_262935994.1">
    <property type="nucleotide sequence ID" value="NZ_JAOSCD010000002.1"/>
</dbReference>
<dbReference type="EMBL" id="DABHBH010000009">
    <property type="protein sequence ID" value="HAJ1159696.1"/>
    <property type="molecule type" value="Genomic_DNA"/>
</dbReference>
<reference evidence="1" key="2">
    <citation type="submission" date="2019-09" db="EMBL/GenBank/DDBJ databases">
        <authorList>
            <consortium name="NCBI Pathogen Detection Project"/>
        </authorList>
    </citation>
    <scope>NUCLEOTIDE SEQUENCE</scope>
    <source>
        <strain evidence="1">EC00674</strain>
    </source>
</reference>
<organism evidence="1">
    <name type="scientific">Escherichia coli</name>
    <dbReference type="NCBI Taxonomy" id="562"/>
    <lineage>
        <taxon>Bacteria</taxon>
        <taxon>Pseudomonadati</taxon>
        <taxon>Pseudomonadota</taxon>
        <taxon>Gammaproteobacteria</taxon>
        <taxon>Enterobacterales</taxon>
        <taxon>Enterobacteriaceae</taxon>
        <taxon>Escherichia</taxon>
    </lineage>
</organism>
<dbReference type="AlphaFoldDB" id="A0A7A6ZJJ0"/>
<proteinExistence type="predicted"/>
<name>A0A7A6ZJJ0_ECOLX</name>
<gene>
    <name evidence="1" type="ORF">HL631_08310</name>
</gene>
<accession>A0A7A6ZJJ0</accession>
<comment type="caution">
    <text evidence="1">The sequence shown here is derived from an EMBL/GenBank/DDBJ whole genome shotgun (WGS) entry which is preliminary data.</text>
</comment>
<protein>
    <submittedName>
        <fullName evidence="1">Uncharacterized protein</fullName>
    </submittedName>
</protein>
<sequence length="249" mass="29154">MKIEEQYIESIYSYCQGVESQVYNLKEYANELMVDESPKVKGRKHLSSDIDENISRYLKFILGSILNAHASVLDYFYNLLLIKVGFTQDDINGQVFSLMYDKEVISFLEYLGCEGKKSKAFEELGLNELKIKIAKYREEHNEHPEGMPYDIDLMREIFSAYFKHKHFRILSKRKNVIDEICDVLFGYTQRLHPAMVHQSYTPAILKELNNLVKHNFIPDIISPKPYKGLYINLKIDSVPYLNDGLLKKY</sequence>
<reference evidence="1" key="1">
    <citation type="journal article" date="2018" name="Genome Biol.">
        <title>SKESA: strategic k-mer extension for scrupulous assemblies.</title>
        <authorList>
            <person name="Souvorov A."/>
            <person name="Agarwala R."/>
            <person name="Lipman D.J."/>
        </authorList>
    </citation>
    <scope>NUCLEOTIDE SEQUENCE</scope>
    <source>
        <strain evidence="1">EC00674</strain>
    </source>
</reference>
<evidence type="ECO:0000313" key="1">
    <source>
        <dbReference type="EMBL" id="HAJ1159696.1"/>
    </source>
</evidence>